<sequence>MGSFARRSHNSLPFYGRQIILKCFGGAPLNLNTYNKGFFEQPHTKLEEAGPWRANQFFYIVVAEVAAVPKSPSSFLDEIEMLLPVSDEERHQGKTDHFNLTSQYQMQFFIKEKKRRCPICACRRTFKEI</sequence>
<organism evidence="1 2">
    <name type="scientific">Protopolystoma xenopodis</name>
    <dbReference type="NCBI Taxonomy" id="117903"/>
    <lineage>
        <taxon>Eukaryota</taxon>
        <taxon>Metazoa</taxon>
        <taxon>Spiralia</taxon>
        <taxon>Lophotrochozoa</taxon>
        <taxon>Platyhelminthes</taxon>
        <taxon>Monogenea</taxon>
        <taxon>Polyopisthocotylea</taxon>
        <taxon>Polystomatidea</taxon>
        <taxon>Polystomatidae</taxon>
        <taxon>Protopolystoma</taxon>
    </lineage>
</organism>
<proteinExistence type="predicted"/>
<dbReference type="Proteomes" id="UP000784294">
    <property type="component" value="Unassembled WGS sequence"/>
</dbReference>
<evidence type="ECO:0000313" key="1">
    <source>
        <dbReference type="EMBL" id="VEL23399.1"/>
    </source>
</evidence>
<comment type="caution">
    <text evidence="1">The sequence shown here is derived from an EMBL/GenBank/DDBJ whole genome shotgun (WGS) entry which is preliminary data.</text>
</comment>
<reference evidence="1" key="1">
    <citation type="submission" date="2018-11" db="EMBL/GenBank/DDBJ databases">
        <authorList>
            <consortium name="Pathogen Informatics"/>
        </authorList>
    </citation>
    <scope>NUCLEOTIDE SEQUENCE</scope>
</reference>
<dbReference type="AlphaFoldDB" id="A0A448WYC8"/>
<gene>
    <name evidence="1" type="ORF">PXEA_LOCUS16839</name>
</gene>
<keyword evidence="2" id="KW-1185">Reference proteome</keyword>
<dbReference type="EMBL" id="CAAALY010061674">
    <property type="protein sequence ID" value="VEL23399.1"/>
    <property type="molecule type" value="Genomic_DNA"/>
</dbReference>
<protein>
    <submittedName>
        <fullName evidence="1">Uncharacterized protein</fullName>
    </submittedName>
</protein>
<evidence type="ECO:0000313" key="2">
    <source>
        <dbReference type="Proteomes" id="UP000784294"/>
    </source>
</evidence>
<accession>A0A448WYC8</accession>
<name>A0A448WYC8_9PLAT</name>